<organism evidence="2 3">
    <name type="scientific">Halobiforma nitratireducens JCM 10879</name>
    <dbReference type="NCBI Taxonomy" id="1227454"/>
    <lineage>
        <taxon>Archaea</taxon>
        <taxon>Methanobacteriati</taxon>
        <taxon>Methanobacteriota</taxon>
        <taxon>Stenosarchaea group</taxon>
        <taxon>Halobacteria</taxon>
        <taxon>Halobacteriales</taxon>
        <taxon>Natrialbaceae</taxon>
        <taxon>Halobiforma</taxon>
    </lineage>
</organism>
<evidence type="ECO:0000313" key="2">
    <source>
        <dbReference type="EMBL" id="EMA30034.1"/>
    </source>
</evidence>
<feature type="compositionally biased region" description="Basic and acidic residues" evidence="1">
    <location>
        <begin position="37"/>
        <end position="67"/>
    </location>
</feature>
<protein>
    <submittedName>
        <fullName evidence="2">Uncharacterized protein</fullName>
    </submittedName>
</protein>
<dbReference type="AlphaFoldDB" id="M0LC93"/>
<gene>
    <name evidence="2" type="ORF">C446_16922</name>
</gene>
<reference evidence="2 3" key="1">
    <citation type="journal article" date="2014" name="PLoS Genet.">
        <title>Phylogenetically driven sequencing of extremely halophilic archaea reveals strategies for static and dynamic osmo-response.</title>
        <authorList>
            <person name="Becker E.A."/>
            <person name="Seitzer P.M."/>
            <person name="Tritt A."/>
            <person name="Larsen D."/>
            <person name="Krusor M."/>
            <person name="Yao A.I."/>
            <person name="Wu D."/>
            <person name="Madern D."/>
            <person name="Eisen J.A."/>
            <person name="Darling A.E."/>
            <person name="Facciotti M.T."/>
        </authorList>
    </citation>
    <scope>NUCLEOTIDE SEQUENCE [LARGE SCALE GENOMIC DNA]</scope>
    <source>
        <strain evidence="2 3">JCM 10879</strain>
    </source>
</reference>
<name>M0LC93_9EURY</name>
<accession>M0LC93</accession>
<evidence type="ECO:0000256" key="1">
    <source>
        <dbReference type="SAM" id="MobiDB-lite"/>
    </source>
</evidence>
<evidence type="ECO:0000313" key="3">
    <source>
        <dbReference type="Proteomes" id="UP000011607"/>
    </source>
</evidence>
<proteinExistence type="predicted"/>
<dbReference type="EMBL" id="AOMA01000182">
    <property type="protein sequence ID" value="EMA30034.1"/>
    <property type="molecule type" value="Genomic_DNA"/>
</dbReference>
<comment type="caution">
    <text evidence="2">The sequence shown here is derived from an EMBL/GenBank/DDBJ whole genome shotgun (WGS) entry which is preliminary data.</text>
</comment>
<keyword evidence="3" id="KW-1185">Reference proteome</keyword>
<sequence>MFSRLSAHSVKAVASLITALTQERRMSLFERLGEKVERVKQEAEAAREETVDAEDRAEAEPDNKTDGESDGETAPDADLEYRCLECDAGFPDERETCPDCGAAAVVFDG</sequence>
<feature type="compositionally biased region" description="Acidic residues" evidence="1">
    <location>
        <begin position="68"/>
        <end position="77"/>
    </location>
</feature>
<dbReference type="Proteomes" id="UP000011607">
    <property type="component" value="Unassembled WGS sequence"/>
</dbReference>
<dbReference type="eggNOG" id="arCOG10836">
    <property type="taxonomic scope" value="Archaea"/>
</dbReference>
<feature type="region of interest" description="Disordered" evidence="1">
    <location>
        <begin position="37"/>
        <end position="77"/>
    </location>
</feature>